<dbReference type="FunFam" id="3.40.50.11340:FF:000005">
    <property type="entry name" value="Galactoside 2-alpha-L-fucosyltransferase"/>
    <property type="match status" value="1"/>
</dbReference>
<dbReference type="Pfam" id="PF03254">
    <property type="entry name" value="XG_FTase"/>
    <property type="match status" value="2"/>
</dbReference>
<dbReference type="Gramene" id="ESR45596">
    <property type="protein sequence ID" value="ESR45596"/>
    <property type="gene ID" value="CICLE_v10003626mg"/>
</dbReference>
<organism evidence="9 10">
    <name type="scientific">Citrus clementina</name>
    <name type="common">Clementine</name>
    <name type="synonym">Citrus deliciosa x Citrus sinensis</name>
    <dbReference type="NCBI Taxonomy" id="85681"/>
    <lineage>
        <taxon>Eukaryota</taxon>
        <taxon>Viridiplantae</taxon>
        <taxon>Streptophyta</taxon>
        <taxon>Embryophyta</taxon>
        <taxon>Tracheophyta</taxon>
        <taxon>Spermatophyta</taxon>
        <taxon>Magnoliopsida</taxon>
        <taxon>eudicotyledons</taxon>
        <taxon>Gunneridae</taxon>
        <taxon>Pentapetalae</taxon>
        <taxon>rosids</taxon>
        <taxon>malvids</taxon>
        <taxon>Sapindales</taxon>
        <taxon>Rutaceae</taxon>
        <taxon>Aurantioideae</taxon>
        <taxon>Citrus</taxon>
    </lineage>
</organism>
<keyword evidence="2 7" id="KW-0328">Glycosyltransferase</keyword>
<dbReference type="STRING" id="85681.V4T7P7"/>
<dbReference type="GO" id="GO:0042546">
    <property type="term" value="P:cell wall biogenesis"/>
    <property type="evidence" value="ECO:0007669"/>
    <property type="project" value="InterPro"/>
</dbReference>
<dbReference type="Proteomes" id="UP000030687">
    <property type="component" value="Unassembled WGS sequence"/>
</dbReference>
<dbReference type="PANTHER" id="PTHR31889:SF74">
    <property type="entry name" value="GALACTOSIDE 2-ALPHA-L-FUCOSYLTRANSFERASE"/>
    <property type="match status" value="1"/>
</dbReference>
<dbReference type="EMBL" id="KI536799">
    <property type="protein sequence ID" value="ESR45596.1"/>
    <property type="molecule type" value="Genomic_DNA"/>
</dbReference>
<comment type="subcellular location">
    <subcellularLocation>
        <location evidence="7">Golgi apparatus</location>
        <location evidence="7">Golgi stack membrane</location>
        <topology evidence="7">Single-pass type II membrane protein</topology>
    </subcellularLocation>
</comment>
<dbReference type="GO" id="GO:0032580">
    <property type="term" value="C:Golgi cisterna membrane"/>
    <property type="evidence" value="ECO:0007669"/>
    <property type="project" value="UniProtKB-SubCell"/>
</dbReference>
<evidence type="ECO:0000256" key="8">
    <source>
        <dbReference type="SAM" id="MobiDB-lite"/>
    </source>
</evidence>
<evidence type="ECO:0000256" key="5">
    <source>
        <dbReference type="ARBA" id="ARBA00023180"/>
    </source>
</evidence>
<proteinExistence type="inferred from homology"/>
<evidence type="ECO:0000256" key="3">
    <source>
        <dbReference type="ARBA" id="ARBA00022679"/>
    </source>
</evidence>
<reference evidence="9 10" key="1">
    <citation type="submission" date="2013-10" db="EMBL/GenBank/DDBJ databases">
        <authorList>
            <consortium name="International Citrus Genome Consortium"/>
            <person name="Jenkins J."/>
            <person name="Schmutz J."/>
            <person name="Prochnik S."/>
            <person name="Rokhsar D."/>
            <person name="Gmitter F."/>
            <person name="Ollitrault P."/>
            <person name="Machado M."/>
            <person name="Talon M."/>
            <person name="Wincker P."/>
            <person name="Jaillon O."/>
            <person name="Morgante M."/>
        </authorList>
    </citation>
    <scope>NUCLEOTIDE SEQUENCE</scope>
    <source>
        <strain evidence="10">cv. Clemenules</strain>
    </source>
</reference>
<dbReference type="InParanoid" id="V4T7P7"/>
<comment type="similarity">
    <text evidence="1 7">Belongs to the glycosyltransferase 37 family.</text>
</comment>
<feature type="non-terminal residue" evidence="9">
    <location>
        <position position="1"/>
    </location>
</feature>
<dbReference type="eggNOG" id="ENOG502QTTA">
    <property type="taxonomic scope" value="Eukaryota"/>
</dbReference>
<keyword evidence="10" id="KW-1185">Reference proteome</keyword>
<keyword evidence="4 7" id="KW-0333">Golgi apparatus</keyword>
<gene>
    <name evidence="9" type="ORF">CICLE_v10003626mg</name>
</gene>
<name>V4T7P7_CITCL</name>
<keyword evidence="7" id="KW-0472">Membrane</keyword>
<evidence type="ECO:0000313" key="10">
    <source>
        <dbReference type="Proteomes" id="UP000030687"/>
    </source>
</evidence>
<evidence type="ECO:0000256" key="2">
    <source>
        <dbReference type="ARBA" id="ARBA00022676"/>
    </source>
</evidence>
<feature type="transmembrane region" description="Helical" evidence="7">
    <location>
        <begin position="335"/>
        <end position="358"/>
    </location>
</feature>
<sequence>FGPDTESYKNSIKDMVSGQNDSSSECRYFVWIARAGLGNRILSIASAFLYPILTNRVLLINEEPEMANLFCEPFPNATWLLPKDFPFMYRISRFKQNCEKSYGNMIKKNKNSASTELLPAHLYLYLCNDYDNHDKLFFCDPDQTILRNIPWLIMKSNLYFLPSLFLMSSFEEELDKLFPDKEMVFHHLGRLPFLSLKSIMDQILSCTDKEKLLPQVDTGKLTAAPSGKGKWKAVLITSLIPSYYEKMKNMYLKHPTLNGEVVAVYQASHEVTEHSMNNVHNQMALAEINLLRMMDACFSHKRRPCFHCPQVYDSKAKREVDTATLVPYLRHCEDLYWGTKLSIFFILGQLLYVIGMVVF</sequence>
<dbReference type="KEGG" id="cic:CICLE_v10003626mg"/>
<dbReference type="GO" id="GO:0071555">
    <property type="term" value="P:cell wall organization"/>
    <property type="evidence" value="ECO:0007669"/>
    <property type="project" value="UniProtKB-UniRule"/>
</dbReference>
<dbReference type="Gene3D" id="3.40.50.11340">
    <property type="match status" value="1"/>
</dbReference>
<feature type="region of interest" description="Disordered" evidence="8">
    <location>
        <begin position="1"/>
        <end position="21"/>
    </location>
</feature>
<evidence type="ECO:0000256" key="7">
    <source>
        <dbReference type="RuleBase" id="RU367004"/>
    </source>
</evidence>
<evidence type="ECO:0000256" key="4">
    <source>
        <dbReference type="ARBA" id="ARBA00023034"/>
    </source>
</evidence>
<keyword evidence="7" id="KW-1133">Transmembrane helix</keyword>
<dbReference type="GO" id="GO:0008107">
    <property type="term" value="F:galactoside 2-alpha-L-fucosyltransferase activity"/>
    <property type="evidence" value="ECO:0007669"/>
    <property type="project" value="InterPro"/>
</dbReference>
<evidence type="ECO:0000256" key="6">
    <source>
        <dbReference type="ARBA" id="ARBA00023316"/>
    </source>
</evidence>
<keyword evidence="3 7" id="KW-0808">Transferase</keyword>
<keyword evidence="7" id="KW-0812">Transmembrane</keyword>
<accession>V4T7P7</accession>
<dbReference type="GO" id="GO:0009969">
    <property type="term" value="P:xyloglucan biosynthetic process"/>
    <property type="evidence" value="ECO:0007669"/>
    <property type="project" value="TreeGrafter"/>
</dbReference>
<dbReference type="PANTHER" id="PTHR31889">
    <property type="entry name" value="FUCOSYLTRANSFERASE 2-RELATED"/>
    <property type="match status" value="1"/>
</dbReference>
<evidence type="ECO:0000313" key="9">
    <source>
        <dbReference type="EMBL" id="ESR45596.1"/>
    </source>
</evidence>
<dbReference type="EC" id="2.4.1.-" evidence="7"/>
<dbReference type="AlphaFoldDB" id="V4T7P7"/>
<protein>
    <recommendedName>
        <fullName evidence="7">Fucosyltransferase</fullName>
        <ecNumber evidence="7">2.4.1.-</ecNumber>
    </recommendedName>
</protein>
<keyword evidence="6 7" id="KW-0961">Cell wall biogenesis/degradation</keyword>
<dbReference type="InterPro" id="IPR004938">
    <property type="entry name" value="XG_FTase"/>
</dbReference>
<keyword evidence="5" id="KW-0325">Glycoprotein</keyword>
<comment type="function">
    <text evidence="7">May be involved in cell wall biosynthesis.</text>
</comment>
<dbReference type="OMA" id="SSECRYF"/>
<evidence type="ECO:0000256" key="1">
    <source>
        <dbReference type="ARBA" id="ARBA00010481"/>
    </source>
</evidence>